<evidence type="ECO:0000256" key="2">
    <source>
        <dbReference type="SAM" id="MobiDB-lite"/>
    </source>
</evidence>
<dbReference type="AlphaFoldDB" id="A0A2A2KW94"/>
<feature type="coiled-coil region" evidence="1">
    <location>
        <begin position="121"/>
        <end position="148"/>
    </location>
</feature>
<gene>
    <name evidence="3" type="ORF">WR25_17649</name>
</gene>
<evidence type="ECO:0000313" key="4">
    <source>
        <dbReference type="Proteomes" id="UP000218231"/>
    </source>
</evidence>
<evidence type="ECO:0000313" key="3">
    <source>
        <dbReference type="EMBL" id="PAV78245.1"/>
    </source>
</evidence>
<dbReference type="STRING" id="2018661.A0A2A2KW94"/>
<organism evidence="3 4">
    <name type="scientific">Diploscapter pachys</name>
    <dbReference type="NCBI Taxonomy" id="2018661"/>
    <lineage>
        <taxon>Eukaryota</taxon>
        <taxon>Metazoa</taxon>
        <taxon>Ecdysozoa</taxon>
        <taxon>Nematoda</taxon>
        <taxon>Chromadorea</taxon>
        <taxon>Rhabditida</taxon>
        <taxon>Rhabditina</taxon>
        <taxon>Rhabditomorpha</taxon>
        <taxon>Rhabditoidea</taxon>
        <taxon>Rhabditidae</taxon>
        <taxon>Diploscapter</taxon>
    </lineage>
</organism>
<accession>A0A2A2KW94</accession>
<keyword evidence="1" id="KW-0175">Coiled coil</keyword>
<keyword evidence="4" id="KW-1185">Reference proteome</keyword>
<feature type="region of interest" description="Disordered" evidence="2">
    <location>
        <begin position="201"/>
        <end position="220"/>
    </location>
</feature>
<feature type="region of interest" description="Disordered" evidence="2">
    <location>
        <begin position="309"/>
        <end position="352"/>
    </location>
</feature>
<protein>
    <submittedName>
        <fullName evidence="3">Uncharacterized protein</fullName>
    </submittedName>
</protein>
<feature type="compositionally biased region" description="Basic and acidic residues" evidence="2">
    <location>
        <begin position="310"/>
        <end position="319"/>
    </location>
</feature>
<dbReference type="EMBL" id="LIAE01007591">
    <property type="protein sequence ID" value="PAV78245.1"/>
    <property type="molecule type" value="Genomic_DNA"/>
</dbReference>
<evidence type="ECO:0000256" key="1">
    <source>
        <dbReference type="SAM" id="Coils"/>
    </source>
</evidence>
<proteinExistence type="predicted"/>
<sequence>MPTKFQMPDFYDSQNNEIKMIIAAILEKSTDLEEFARAIMSIKSALNNPDAFDKWMDEEIEFTASPIQEDMKEVSTSQSVSCYVSTSALPLKERGKLSQSSRWDIDNQNLARQLSDKHDYAAALEDELKKVRTEISALQDQLNPAKDDLGTKEEIIKVLQEDHTEDTRQLAEKDMQLKEKDVRLAEVHRVLQRFNLLGPGQEPSAAAAMNSPREERRSVPELSIAEGQRLCERGWSRFVGGMDQLRSRGNNRRRGNNHATEPFVQIQQEEVEVIGPLPNYPSPSSHRYRHRRFPVPVVPHVFRHRRGRHAHAELGREEQNQEQGNIGRTEPNQPGHRRLGRALGNRGRNSVS</sequence>
<dbReference type="Proteomes" id="UP000218231">
    <property type="component" value="Unassembled WGS sequence"/>
</dbReference>
<feature type="compositionally biased region" description="Low complexity" evidence="2">
    <location>
        <begin position="341"/>
        <end position="352"/>
    </location>
</feature>
<feature type="compositionally biased region" description="Polar residues" evidence="2">
    <location>
        <begin position="321"/>
        <end position="332"/>
    </location>
</feature>
<comment type="caution">
    <text evidence="3">The sequence shown here is derived from an EMBL/GenBank/DDBJ whole genome shotgun (WGS) entry which is preliminary data.</text>
</comment>
<reference evidence="3 4" key="1">
    <citation type="journal article" date="2017" name="Curr. Biol.">
        <title>Genome architecture and evolution of a unichromosomal asexual nematode.</title>
        <authorList>
            <person name="Fradin H."/>
            <person name="Zegar C."/>
            <person name="Gutwein M."/>
            <person name="Lucas J."/>
            <person name="Kovtun M."/>
            <person name="Corcoran D."/>
            <person name="Baugh L.R."/>
            <person name="Kiontke K."/>
            <person name="Gunsalus K."/>
            <person name="Fitch D.H."/>
            <person name="Piano F."/>
        </authorList>
    </citation>
    <scope>NUCLEOTIDE SEQUENCE [LARGE SCALE GENOMIC DNA]</scope>
    <source>
        <strain evidence="3">PF1309</strain>
    </source>
</reference>
<name>A0A2A2KW94_9BILA</name>